<name>A0ABP4P3N4_9ACTN</name>
<evidence type="ECO:0000256" key="1">
    <source>
        <dbReference type="ARBA" id="ARBA00006432"/>
    </source>
</evidence>
<protein>
    <submittedName>
        <fullName evidence="5">Fatty acyl-AMP ligase</fullName>
    </submittedName>
</protein>
<evidence type="ECO:0000313" key="5">
    <source>
        <dbReference type="EMBL" id="GAA1571954.1"/>
    </source>
</evidence>
<keyword evidence="6" id="KW-1185">Reference proteome</keyword>
<accession>A0ABP4P3N4</accession>
<dbReference type="InterPro" id="IPR045851">
    <property type="entry name" value="AMP-bd_C_sf"/>
</dbReference>
<keyword evidence="2 5" id="KW-0436">Ligase</keyword>
<feature type="region of interest" description="Disordered" evidence="3">
    <location>
        <begin position="141"/>
        <end position="164"/>
    </location>
</feature>
<organism evidence="5 6">
    <name type="scientific">Dactylosporangium maewongense</name>
    <dbReference type="NCBI Taxonomy" id="634393"/>
    <lineage>
        <taxon>Bacteria</taxon>
        <taxon>Bacillati</taxon>
        <taxon>Actinomycetota</taxon>
        <taxon>Actinomycetes</taxon>
        <taxon>Micromonosporales</taxon>
        <taxon>Micromonosporaceae</taxon>
        <taxon>Dactylosporangium</taxon>
    </lineage>
</organism>
<dbReference type="RefSeq" id="WP_344514551.1">
    <property type="nucleotide sequence ID" value="NZ_BAAAQD010000047.1"/>
</dbReference>
<dbReference type="InterPro" id="IPR042099">
    <property type="entry name" value="ANL_N_sf"/>
</dbReference>
<dbReference type="InterPro" id="IPR020845">
    <property type="entry name" value="AMP-binding_CS"/>
</dbReference>
<gene>
    <name evidence="5" type="ORF">GCM10009827_112460</name>
</gene>
<proteinExistence type="inferred from homology"/>
<evidence type="ECO:0000256" key="2">
    <source>
        <dbReference type="ARBA" id="ARBA00022598"/>
    </source>
</evidence>
<dbReference type="Gene3D" id="3.40.50.12780">
    <property type="entry name" value="N-terminal domain of ligase-like"/>
    <property type="match status" value="1"/>
</dbReference>
<evidence type="ECO:0000256" key="3">
    <source>
        <dbReference type="SAM" id="MobiDB-lite"/>
    </source>
</evidence>
<dbReference type="CDD" id="cd05931">
    <property type="entry name" value="FAAL"/>
    <property type="match status" value="1"/>
</dbReference>
<comment type="caution">
    <text evidence="5">The sequence shown here is derived from an EMBL/GenBank/DDBJ whole genome shotgun (WGS) entry which is preliminary data.</text>
</comment>
<dbReference type="Pfam" id="PF00501">
    <property type="entry name" value="AMP-binding"/>
    <property type="match status" value="1"/>
</dbReference>
<reference evidence="6" key="1">
    <citation type="journal article" date="2019" name="Int. J. Syst. Evol. Microbiol.">
        <title>The Global Catalogue of Microorganisms (GCM) 10K type strain sequencing project: providing services to taxonomists for standard genome sequencing and annotation.</title>
        <authorList>
            <consortium name="The Broad Institute Genomics Platform"/>
            <consortium name="The Broad Institute Genome Sequencing Center for Infectious Disease"/>
            <person name="Wu L."/>
            <person name="Ma J."/>
        </authorList>
    </citation>
    <scope>NUCLEOTIDE SEQUENCE [LARGE SCALE GENOMIC DNA]</scope>
    <source>
        <strain evidence="6">JCM 15933</strain>
    </source>
</reference>
<feature type="domain" description="AMP-dependent synthetase/ligase" evidence="4">
    <location>
        <begin position="17"/>
        <end position="418"/>
    </location>
</feature>
<dbReference type="PROSITE" id="PS00455">
    <property type="entry name" value="AMP_BINDING"/>
    <property type="match status" value="1"/>
</dbReference>
<dbReference type="InterPro" id="IPR000873">
    <property type="entry name" value="AMP-dep_synth/lig_dom"/>
</dbReference>
<dbReference type="PANTHER" id="PTHR22754:SF32">
    <property type="entry name" value="DISCO-INTERACTING PROTEIN 2"/>
    <property type="match status" value="1"/>
</dbReference>
<comment type="similarity">
    <text evidence="1">Belongs to the ATP-dependent AMP-binding enzyme family.</text>
</comment>
<evidence type="ECO:0000313" key="6">
    <source>
        <dbReference type="Proteomes" id="UP001501470"/>
    </source>
</evidence>
<dbReference type="GO" id="GO:0016874">
    <property type="term" value="F:ligase activity"/>
    <property type="evidence" value="ECO:0007669"/>
    <property type="project" value="UniProtKB-KW"/>
</dbReference>
<dbReference type="InterPro" id="IPR040097">
    <property type="entry name" value="FAAL/FAAC"/>
</dbReference>
<dbReference type="Proteomes" id="UP001501470">
    <property type="component" value="Unassembled WGS sequence"/>
</dbReference>
<dbReference type="PANTHER" id="PTHR22754">
    <property type="entry name" value="DISCO-INTERACTING PROTEIN 2 DIP2 -RELATED"/>
    <property type="match status" value="1"/>
</dbReference>
<dbReference type="Gene3D" id="3.30.300.30">
    <property type="match status" value="1"/>
</dbReference>
<dbReference type="EMBL" id="BAAAQD010000047">
    <property type="protein sequence ID" value="GAA1571954.1"/>
    <property type="molecule type" value="Genomic_DNA"/>
</dbReference>
<dbReference type="SUPFAM" id="SSF56801">
    <property type="entry name" value="Acetyl-CoA synthetase-like"/>
    <property type="match status" value="1"/>
</dbReference>
<evidence type="ECO:0000259" key="4">
    <source>
        <dbReference type="Pfam" id="PF00501"/>
    </source>
</evidence>
<sequence>MTIDQLGRRTVGAAFLDQAAAHPDSPALTIYRGSSETEHPTLTYAELATRAGRRAEALRARVAPGERVVIALPSSTEFVELYVACLLAGLVAVPTPPLGGSAAATERVAVIVGDCSPGLVFTTASGTADVAERLRSLGLGHVPVEEPGDAGADGTPPGAPSEFPEVSPDTLAVLQYSSGSTGSPKGVMLNHRNVLANVAGTRLGHGYGAGDVFANWMPLHHDYSLFMQLSLALTCGAPSVLMPPTVFVRRPVEWFRMLDRFRATTTGAPNFAFDLCLRLIREEDVDGLDLSTVSCIVNGAEPIHVPTMTAFLKRFARIGLRPESNSIGYGMAEATCYISGGHRDLLTPVLVADPRALEATPQPRLVPTTSGTGKEIVGVGVPPSHQMRIVEPQTRAVLPDGEVGELWVRGASVGLGYWDKPELSAETFGAHLADETDDAPGWLRTGDLGAVVDGELYITGRLKEMLIVRGRNLYPHDLERQAGRANPALDGRVGAAFGVDAPDERIVLIQEVNPGVRADDLPAVADDVLRHLTTSLGLPVRNVLLVKKGTVRRTTSGKIQRRAMRQQFLAGGVTALYSVLDPGVRSLLRTDPR</sequence>